<dbReference type="AlphaFoldDB" id="A0A9P6HF94"/>
<dbReference type="PROSITE" id="PS50076">
    <property type="entry name" value="DNAJ_2"/>
    <property type="match status" value="1"/>
</dbReference>
<keyword evidence="6" id="KW-1185">Reference proteome</keyword>
<evidence type="ECO:0000256" key="3">
    <source>
        <dbReference type="SAM" id="MobiDB-lite"/>
    </source>
</evidence>
<dbReference type="Pfam" id="PF25575">
    <property type="entry name" value="TPR_BSK1_C"/>
    <property type="match status" value="1"/>
</dbReference>
<sequence length="558" mass="60920">MTKKRGKKARKNMAHPVSTSTSATATNQDSPIDLTGDTPEPPDLPNGEANDQHSPSPKSPLEIPVPLTADEVKEQGNEAFKSKNYTKAVDLYSQAIDLSLGNEPSYLTNRAAAYMSLKRFKAALADCQQAASMQTESPSAKTLIRLARCQMALGSTAAASSTVRAVLDLEPTNSVALQLRTKISQLEGHQANYLAAMKNKEWTLARLALDACLQGIEGEGGEIPIEWRIWRIELDLARGNWDGANSSANDALRLAPNSPDVLTTRGLVLFLSGKLPQALQHVQSALRLDPGHEAAMQLRRRVKEVERLKEEGNASFKSGALHGAVEKYTAAIERIGTKEEEAKGGQIRATLLSNRATTLVKLDKHEEALKDTEESIALYPGNFKTLRTRARIHLHLENFESSVADFKAALEQAKFEDSVAEVRSLQTELKKAEAALKRSKTKDYYKILGVSRDCTEVELKKAYRKESLIHHPDKGGDEEKFKLANEAFSVLSDPQRRQRYDMGEEDSEYGGASGGMGGMNSQDFAELFAQFGGGVPQGFGGGGFNFHSHGSGRGGYSF</sequence>
<dbReference type="SUPFAM" id="SSF48452">
    <property type="entry name" value="TPR-like"/>
    <property type="match status" value="3"/>
</dbReference>
<organism evidence="5 6">
    <name type="scientific">Thelephora terrestris</name>
    <dbReference type="NCBI Taxonomy" id="56493"/>
    <lineage>
        <taxon>Eukaryota</taxon>
        <taxon>Fungi</taxon>
        <taxon>Dikarya</taxon>
        <taxon>Basidiomycota</taxon>
        <taxon>Agaricomycotina</taxon>
        <taxon>Agaricomycetes</taxon>
        <taxon>Thelephorales</taxon>
        <taxon>Thelephoraceae</taxon>
        <taxon>Thelephora</taxon>
    </lineage>
</organism>
<dbReference type="InterPro" id="IPR019734">
    <property type="entry name" value="TPR_rpt"/>
</dbReference>
<evidence type="ECO:0000256" key="2">
    <source>
        <dbReference type="SAM" id="Coils"/>
    </source>
</evidence>
<dbReference type="OrthoDB" id="10250354at2759"/>
<dbReference type="InterPro" id="IPR001623">
    <property type="entry name" value="DnaJ_domain"/>
</dbReference>
<dbReference type="InterPro" id="IPR018253">
    <property type="entry name" value="DnaJ_domain_CS"/>
</dbReference>
<feature type="repeat" description="TPR" evidence="1">
    <location>
        <begin position="259"/>
        <end position="292"/>
    </location>
</feature>
<keyword evidence="2" id="KW-0175">Coiled coil</keyword>
<dbReference type="PANTHER" id="PTHR44200:SF1">
    <property type="entry name" value="DNAJ HOMOLOG SUBFAMILY C MEMBER 7"/>
    <property type="match status" value="1"/>
</dbReference>
<dbReference type="InterPro" id="IPR011990">
    <property type="entry name" value="TPR-like_helical_dom_sf"/>
</dbReference>
<feature type="region of interest" description="Disordered" evidence="3">
    <location>
        <begin position="1"/>
        <end position="63"/>
    </location>
</feature>
<dbReference type="SMART" id="SM00271">
    <property type="entry name" value="DnaJ"/>
    <property type="match status" value="1"/>
</dbReference>
<evidence type="ECO:0000313" key="6">
    <source>
        <dbReference type="Proteomes" id="UP000736335"/>
    </source>
</evidence>
<dbReference type="Gene3D" id="1.10.287.110">
    <property type="entry name" value="DnaJ domain"/>
    <property type="match status" value="1"/>
</dbReference>
<feature type="domain" description="J" evidence="4">
    <location>
        <begin position="443"/>
        <end position="504"/>
    </location>
</feature>
<dbReference type="SMART" id="SM00028">
    <property type="entry name" value="TPR"/>
    <property type="match status" value="7"/>
</dbReference>
<feature type="repeat" description="TPR" evidence="1">
    <location>
        <begin position="349"/>
        <end position="382"/>
    </location>
</feature>
<dbReference type="PANTHER" id="PTHR44200">
    <property type="entry name" value="DNAJ HOMOLOG SUBFAMILY C MEMBER 7"/>
    <property type="match status" value="1"/>
</dbReference>
<reference evidence="5" key="1">
    <citation type="journal article" date="2020" name="Nat. Commun.">
        <title>Large-scale genome sequencing of mycorrhizal fungi provides insights into the early evolution of symbiotic traits.</title>
        <authorList>
            <person name="Miyauchi S."/>
            <person name="Kiss E."/>
            <person name="Kuo A."/>
            <person name="Drula E."/>
            <person name="Kohler A."/>
            <person name="Sanchez-Garcia M."/>
            <person name="Morin E."/>
            <person name="Andreopoulos B."/>
            <person name="Barry K.W."/>
            <person name="Bonito G."/>
            <person name="Buee M."/>
            <person name="Carver A."/>
            <person name="Chen C."/>
            <person name="Cichocki N."/>
            <person name="Clum A."/>
            <person name="Culley D."/>
            <person name="Crous P.W."/>
            <person name="Fauchery L."/>
            <person name="Girlanda M."/>
            <person name="Hayes R.D."/>
            <person name="Keri Z."/>
            <person name="LaButti K."/>
            <person name="Lipzen A."/>
            <person name="Lombard V."/>
            <person name="Magnuson J."/>
            <person name="Maillard F."/>
            <person name="Murat C."/>
            <person name="Nolan M."/>
            <person name="Ohm R.A."/>
            <person name="Pangilinan J."/>
            <person name="Pereira M.F."/>
            <person name="Perotto S."/>
            <person name="Peter M."/>
            <person name="Pfister S."/>
            <person name="Riley R."/>
            <person name="Sitrit Y."/>
            <person name="Stielow J.B."/>
            <person name="Szollosi G."/>
            <person name="Zifcakova L."/>
            <person name="Stursova M."/>
            <person name="Spatafora J.W."/>
            <person name="Tedersoo L."/>
            <person name="Vaario L.M."/>
            <person name="Yamada A."/>
            <person name="Yan M."/>
            <person name="Wang P."/>
            <person name="Xu J."/>
            <person name="Bruns T."/>
            <person name="Baldrian P."/>
            <person name="Vilgalys R."/>
            <person name="Dunand C."/>
            <person name="Henrissat B."/>
            <person name="Grigoriev I.V."/>
            <person name="Hibbett D."/>
            <person name="Nagy L.G."/>
            <person name="Martin F.M."/>
        </authorList>
    </citation>
    <scope>NUCLEOTIDE SEQUENCE</scope>
    <source>
        <strain evidence="5">UH-Tt-Lm1</strain>
    </source>
</reference>
<dbReference type="InterPro" id="IPR058209">
    <property type="entry name" value="TPR_BSK1_C"/>
</dbReference>
<comment type="caution">
    <text evidence="5">The sequence shown here is derived from an EMBL/GenBank/DDBJ whole genome shotgun (WGS) entry which is preliminary data.</text>
</comment>
<dbReference type="PRINTS" id="PR00625">
    <property type="entry name" value="JDOMAIN"/>
</dbReference>
<feature type="compositionally biased region" description="Polar residues" evidence="3">
    <location>
        <begin position="17"/>
        <end position="30"/>
    </location>
</feature>
<reference evidence="5" key="2">
    <citation type="submission" date="2020-11" db="EMBL/GenBank/DDBJ databases">
        <authorList>
            <consortium name="DOE Joint Genome Institute"/>
            <person name="Kuo A."/>
            <person name="Miyauchi S."/>
            <person name="Kiss E."/>
            <person name="Drula E."/>
            <person name="Kohler A."/>
            <person name="Sanchez-Garcia M."/>
            <person name="Andreopoulos B."/>
            <person name="Barry K.W."/>
            <person name="Bonito G."/>
            <person name="Buee M."/>
            <person name="Carver A."/>
            <person name="Chen C."/>
            <person name="Cichocki N."/>
            <person name="Clum A."/>
            <person name="Culley D."/>
            <person name="Crous P.W."/>
            <person name="Fauchery L."/>
            <person name="Girlanda M."/>
            <person name="Hayes R."/>
            <person name="Keri Z."/>
            <person name="Labutti K."/>
            <person name="Lipzen A."/>
            <person name="Lombard V."/>
            <person name="Magnuson J."/>
            <person name="Maillard F."/>
            <person name="Morin E."/>
            <person name="Murat C."/>
            <person name="Nolan M."/>
            <person name="Ohm R."/>
            <person name="Pangilinan J."/>
            <person name="Pereira M."/>
            <person name="Perotto S."/>
            <person name="Peter M."/>
            <person name="Riley R."/>
            <person name="Sitrit Y."/>
            <person name="Stielow B."/>
            <person name="Szollosi G."/>
            <person name="Zifcakova L."/>
            <person name="Stursova M."/>
            <person name="Spatafora J.W."/>
            <person name="Tedersoo L."/>
            <person name="Vaario L.-M."/>
            <person name="Yamada A."/>
            <person name="Yan M."/>
            <person name="Wang P."/>
            <person name="Xu J."/>
            <person name="Bruns T."/>
            <person name="Baldrian P."/>
            <person name="Vilgalys R."/>
            <person name="Henrissat B."/>
            <person name="Grigoriev I.V."/>
            <person name="Hibbett D."/>
            <person name="Nagy L.G."/>
            <person name="Martin F.M."/>
        </authorList>
    </citation>
    <scope>NUCLEOTIDE SEQUENCE</scope>
    <source>
        <strain evidence="5">UH-Tt-Lm1</strain>
    </source>
</reference>
<feature type="compositionally biased region" description="Basic residues" evidence="3">
    <location>
        <begin position="1"/>
        <end position="13"/>
    </location>
</feature>
<dbReference type="InterPro" id="IPR036869">
    <property type="entry name" value="J_dom_sf"/>
</dbReference>
<evidence type="ECO:0000256" key="1">
    <source>
        <dbReference type="PROSITE-ProRule" id="PRU00339"/>
    </source>
</evidence>
<dbReference type="Pfam" id="PF00226">
    <property type="entry name" value="DnaJ"/>
    <property type="match status" value="1"/>
</dbReference>
<dbReference type="InterPro" id="IPR052758">
    <property type="entry name" value="SRC_co-chaperone"/>
</dbReference>
<dbReference type="EMBL" id="WIUZ02000006">
    <property type="protein sequence ID" value="KAF9786035.1"/>
    <property type="molecule type" value="Genomic_DNA"/>
</dbReference>
<evidence type="ECO:0000259" key="4">
    <source>
        <dbReference type="PROSITE" id="PS50076"/>
    </source>
</evidence>
<dbReference type="CDD" id="cd06257">
    <property type="entry name" value="DnaJ"/>
    <property type="match status" value="1"/>
</dbReference>
<keyword evidence="1" id="KW-0802">TPR repeat</keyword>
<dbReference type="Gene3D" id="1.25.40.10">
    <property type="entry name" value="Tetratricopeptide repeat domain"/>
    <property type="match status" value="1"/>
</dbReference>
<gene>
    <name evidence="5" type="ORF">BJ322DRAFT_1139807</name>
</gene>
<dbReference type="SUPFAM" id="SSF46565">
    <property type="entry name" value="Chaperone J-domain"/>
    <property type="match status" value="1"/>
</dbReference>
<name>A0A9P6HF94_9AGAM</name>
<feature type="coiled-coil region" evidence="2">
    <location>
        <begin position="396"/>
        <end position="442"/>
    </location>
</feature>
<accession>A0A9P6HF94</accession>
<dbReference type="PROSITE" id="PS00636">
    <property type="entry name" value="DNAJ_1"/>
    <property type="match status" value="1"/>
</dbReference>
<dbReference type="Proteomes" id="UP000736335">
    <property type="component" value="Unassembled WGS sequence"/>
</dbReference>
<dbReference type="Pfam" id="PF13432">
    <property type="entry name" value="TPR_16"/>
    <property type="match status" value="1"/>
</dbReference>
<evidence type="ECO:0000313" key="5">
    <source>
        <dbReference type="EMBL" id="KAF9786035.1"/>
    </source>
</evidence>
<protein>
    <recommendedName>
        <fullName evidence="4">J domain-containing protein</fullName>
    </recommendedName>
</protein>
<dbReference type="PROSITE" id="PS50005">
    <property type="entry name" value="TPR"/>
    <property type="match status" value="2"/>
</dbReference>
<proteinExistence type="predicted"/>